<dbReference type="SUPFAM" id="SSF52087">
    <property type="entry name" value="CRAL/TRIO domain"/>
    <property type="match status" value="1"/>
</dbReference>
<dbReference type="EMBL" id="JAJSOF020000039">
    <property type="protein sequence ID" value="KAJ4426593.1"/>
    <property type="molecule type" value="Genomic_DNA"/>
</dbReference>
<proteinExistence type="predicted"/>
<dbReference type="Gene3D" id="3.40.525.10">
    <property type="entry name" value="CRAL-TRIO lipid binding domain"/>
    <property type="match status" value="1"/>
</dbReference>
<dbReference type="Proteomes" id="UP001148838">
    <property type="component" value="Unassembled WGS sequence"/>
</dbReference>
<dbReference type="InterPro" id="IPR036273">
    <property type="entry name" value="CRAL/TRIO_N_dom_sf"/>
</dbReference>
<evidence type="ECO:0000313" key="2">
    <source>
        <dbReference type="Proteomes" id="UP001148838"/>
    </source>
</evidence>
<dbReference type="PANTHER" id="PTHR10174:SF222">
    <property type="entry name" value="GH10083P-RELATED"/>
    <property type="match status" value="1"/>
</dbReference>
<dbReference type="PANTHER" id="PTHR10174">
    <property type="entry name" value="ALPHA-TOCOPHEROL TRANSFER PROTEIN-RELATED"/>
    <property type="match status" value="1"/>
</dbReference>
<protein>
    <recommendedName>
        <fullName evidence="3">CRAL-TRIO domain-containing protein</fullName>
    </recommendedName>
</protein>
<organism evidence="1 2">
    <name type="scientific">Periplaneta americana</name>
    <name type="common">American cockroach</name>
    <name type="synonym">Blatta americana</name>
    <dbReference type="NCBI Taxonomy" id="6978"/>
    <lineage>
        <taxon>Eukaryota</taxon>
        <taxon>Metazoa</taxon>
        <taxon>Ecdysozoa</taxon>
        <taxon>Arthropoda</taxon>
        <taxon>Hexapoda</taxon>
        <taxon>Insecta</taxon>
        <taxon>Pterygota</taxon>
        <taxon>Neoptera</taxon>
        <taxon>Polyneoptera</taxon>
        <taxon>Dictyoptera</taxon>
        <taxon>Blattodea</taxon>
        <taxon>Blattoidea</taxon>
        <taxon>Blattidae</taxon>
        <taxon>Blattinae</taxon>
        <taxon>Periplaneta</taxon>
    </lineage>
</organism>
<sequence>MSTSIASFKSLRIAKLRFVFIRRIIMAKEFQAPGKDVVQKIWQEFGLNEQRVKESVEALKNWLAKEPHLPEESGSLHEARLERWLIRCKNSMERTKKSIDLYYTLKSLCPELMCDWNPRSKWYQNAVKTMCFFPMPELTPEGDRIILVKYLTKDAINYVPEDNYKMGLMTLEVRMCEEYCFRDIVIFDMDNYTLGHASKITFTAAKIAEVCLMMPQTSKLSRSRRRIQHFSPTTVRLLLCTVD</sequence>
<evidence type="ECO:0000313" key="1">
    <source>
        <dbReference type="EMBL" id="KAJ4426593.1"/>
    </source>
</evidence>
<keyword evidence="2" id="KW-1185">Reference proteome</keyword>
<comment type="caution">
    <text evidence="1">The sequence shown here is derived from an EMBL/GenBank/DDBJ whole genome shotgun (WGS) entry which is preliminary data.</text>
</comment>
<dbReference type="SUPFAM" id="SSF46938">
    <property type="entry name" value="CRAL/TRIO N-terminal domain"/>
    <property type="match status" value="1"/>
</dbReference>
<name>A0ABQ8RY30_PERAM</name>
<dbReference type="InterPro" id="IPR036865">
    <property type="entry name" value="CRAL-TRIO_dom_sf"/>
</dbReference>
<gene>
    <name evidence="1" type="ORF">ANN_26391</name>
</gene>
<accession>A0ABQ8RY30</accession>
<reference evidence="1 2" key="1">
    <citation type="journal article" date="2022" name="Allergy">
        <title>Genome assembly and annotation of Periplaneta americana reveal a comprehensive cockroach allergen profile.</title>
        <authorList>
            <person name="Wang L."/>
            <person name="Xiong Q."/>
            <person name="Saelim N."/>
            <person name="Wang L."/>
            <person name="Nong W."/>
            <person name="Wan A.T."/>
            <person name="Shi M."/>
            <person name="Liu X."/>
            <person name="Cao Q."/>
            <person name="Hui J.H.L."/>
            <person name="Sookrung N."/>
            <person name="Leung T.F."/>
            <person name="Tungtrongchitr A."/>
            <person name="Tsui S.K.W."/>
        </authorList>
    </citation>
    <scope>NUCLEOTIDE SEQUENCE [LARGE SCALE GENOMIC DNA]</scope>
    <source>
        <strain evidence="1">PWHHKU_190912</strain>
    </source>
</reference>
<evidence type="ECO:0008006" key="3">
    <source>
        <dbReference type="Google" id="ProtNLM"/>
    </source>
</evidence>